<evidence type="ECO:0000313" key="2">
    <source>
        <dbReference type="EMBL" id="SMC14233.1"/>
    </source>
</evidence>
<dbReference type="OrthoDB" id="6305173at2"/>
<name>A0A1X7BX92_9RHOB</name>
<evidence type="ECO:0000313" key="3">
    <source>
        <dbReference type="Proteomes" id="UP000193224"/>
    </source>
</evidence>
<proteinExistence type="predicted"/>
<organism evidence="2 3">
    <name type="scientific">Roseovarius aestuarii</name>
    <dbReference type="NCBI Taxonomy" id="475083"/>
    <lineage>
        <taxon>Bacteria</taxon>
        <taxon>Pseudomonadati</taxon>
        <taxon>Pseudomonadota</taxon>
        <taxon>Alphaproteobacteria</taxon>
        <taxon>Rhodobacterales</taxon>
        <taxon>Roseobacteraceae</taxon>
        <taxon>Roseovarius</taxon>
    </lineage>
</organism>
<dbReference type="InterPro" id="IPR028992">
    <property type="entry name" value="Hedgehog/Intein_dom"/>
</dbReference>
<dbReference type="EMBL" id="FWXB01000022">
    <property type="protein sequence ID" value="SMC14233.1"/>
    <property type="molecule type" value="Genomic_DNA"/>
</dbReference>
<dbReference type="InterPro" id="IPR003587">
    <property type="entry name" value="Hint_dom_N"/>
</dbReference>
<dbReference type="SMART" id="SM00306">
    <property type="entry name" value="HintN"/>
    <property type="match status" value="1"/>
</dbReference>
<feature type="domain" description="Hint" evidence="1">
    <location>
        <begin position="146"/>
        <end position="255"/>
    </location>
</feature>
<dbReference type="InterPro" id="IPR036844">
    <property type="entry name" value="Hint_dom_sf"/>
</dbReference>
<dbReference type="CDD" id="cd00081">
    <property type="entry name" value="Hint"/>
    <property type="match status" value="1"/>
</dbReference>
<keyword evidence="3" id="KW-1185">Reference proteome</keyword>
<dbReference type="Gene3D" id="2.170.16.10">
    <property type="entry name" value="Hedgehog/Intein (Hint) domain"/>
    <property type="match status" value="1"/>
</dbReference>
<reference evidence="2 3" key="1">
    <citation type="submission" date="2017-03" db="EMBL/GenBank/DDBJ databases">
        <authorList>
            <person name="Afonso C.L."/>
            <person name="Miller P.J."/>
            <person name="Scott M.A."/>
            <person name="Spackman E."/>
            <person name="Goraichik I."/>
            <person name="Dimitrov K.M."/>
            <person name="Suarez D.L."/>
            <person name="Swayne D.E."/>
        </authorList>
    </citation>
    <scope>NUCLEOTIDE SEQUENCE [LARGE SCALE GENOMIC DNA]</scope>
    <source>
        <strain evidence="2 3">CECT 7745</strain>
    </source>
</reference>
<accession>A0A1X7BX92</accession>
<gene>
    <name evidence="2" type="ORF">ROA7745_04098</name>
</gene>
<dbReference type="RefSeq" id="WP_085802139.1">
    <property type="nucleotide sequence ID" value="NZ_FWXB01000022.1"/>
</dbReference>
<dbReference type="SUPFAM" id="SSF51294">
    <property type="entry name" value="Hedgehog/intein (Hint) domain"/>
    <property type="match status" value="1"/>
</dbReference>
<sequence>MSDSVPEPTQSVPVYRSADLSVVTGANLGDPISFADELDLDDTYELRSNSKQFRLSLQSDGKGEHVIAEDTAIGRPGAVLHLDSCLTLMSGNGATTEVLILVEVDAKGDVEEVYALPFAPLTCRVGYALVGINRDTANVKFAEAACVSFSRGTKITLGSGAQRRIEDLKVGDPVLTRDDGVQKIRWIGHATVRATGDFAPIRIKAGTLHNEEDLLVSPDHRLFIYQRSDALGAGRNEVLVRARHLVNGDTVVREDGGFVDYFQLLFDQHQIIYAEGIAAETLLIDNRTRPVLPPELGEKLAQSMHDHEARAHLAFEIGESLLKHADMAKFLKHASTR</sequence>
<evidence type="ECO:0000259" key="1">
    <source>
        <dbReference type="SMART" id="SM00306"/>
    </source>
</evidence>
<dbReference type="AlphaFoldDB" id="A0A1X7BX92"/>
<dbReference type="Proteomes" id="UP000193224">
    <property type="component" value="Unassembled WGS sequence"/>
</dbReference>
<dbReference type="Pfam" id="PF13403">
    <property type="entry name" value="Hint_2"/>
    <property type="match status" value="1"/>
</dbReference>
<protein>
    <recommendedName>
        <fullName evidence="1">Hint domain-containing protein</fullName>
    </recommendedName>
</protein>